<comment type="caution">
    <text evidence="12">The sequence shown here is derived from an EMBL/GenBank/DDBJ whole genome shotgun (WGS) entry which is preliminary data.</text>
</comment>
<dbReference type="Pfam" id="PF00078">
    <property type="entry name" value="RVT_1"/>
    <property type="match status" value="1"/>
</dbReference>
<evidence type="ECO:0000259" key="11">
    <source>
        <dbReference type="Pfam" id="PF17917"/>
    </source>
</evidence>
<dbReference type="GO" id="GO:0003964">
    <property type="term" value="F:RNA-directed DNA polymerase activity"/>
    <property type="evidence" value="ECO:0007669"/>
    <property type="project" value="UniProtKB-KW"/>
</dbReference>
<sequence length="524" mass="59812">MDGEPFIADVRVNGTDFVPSLVDYGCLCYGAVSKRISLSPVATYTRPAAHLGECSGDGKEVKIDKITYVSIDLDGHQQHRVFMYVIDDLNWDMILGKRWMEDQDVHIHAKEGYLEIGSNGVQYHKWSRAFSQQLADQLPPHRPGVDLKIEVLKDEHGREKPLPWGPLYSMSREELLVLRKTLTELLDKGFIRVSSSPAAAPVLMRDRYPLPLLSETLRTIAKARWFTKTTFRTRYGSFEWLVVPFGLTGAPAAFQRYINSALQDYLDDFVSAYIDDVLIFSSGSLQDHRDKVGKVLQRLMDAGLQLDINKSEFEVKAVKYLGFIIEAECGIRVDPEKVEAVKEWATPTNVKSVRSFIGFANFYRMFMPEFSPSKLKDLLITAPILAHFHPERETIVEDASGFASGGVLLQRDDKDGLVRPVAYFSKKHSAAEANYAIHDKELLAILRCLEQWEPELRAVEHFKILTDHKNLRYFYSERRLTERQVRWSEFLSRFQFELEWRPGRKGGLPDALSTGPGYAGQLLR</sequence>
<dbReference type="Pfam" id="PF17917">
    <property type="entry name" value="RT_RNaseH"/>
    <property type="match status" value="1"/>
</dbReference>
<evidence type="ECO:0000256" key="8">
    <source>
        <dbReference type="ARBA" id="ARBA00022918"/>
    </source>
</evidence>
<evidence type="ECO:0000256" key="2">
    <source>
        <dbReference type="ARBA" id="ARBA00012493"/>
    </source>
</evidence>
<dbReference type="InterPro" id="IPR041373">
    <property type="entry name" value="RT_RNaseH"/>
</dbReference>
<keyword evidence="9" id="KW-0496">Mitochondrion</keyword>
<keyword evidence="4" id="KW-0548">Nucleotidyltransferase</keyword>
<dbReference type="GO" id="GO:0004519">
    <property type="term" value="F:endonuclease activity"/>
    <property type="evidence" value="ECO:0007669"/>
    <property type="project" value="UniProtKB-KW"/>
</dbReference>
<accession>A0A9P8N1N9</accession>
<dbReference type="Gene3D" id="2.40.70.10">
    <property type="entry name" value="Acid Proteases"/>
    <property type="match status" value="1"/>
</dbReference>
<keyword evidence="7" id="KW-0378">Hydrolase</keyword>
<dbReference type="InterPro" id="IPR021109">
    <property type="entry name" value="Peptidase_aspartic_dom_sf"/>
</dbReference>
<evidence type="ECO:0000256" key="5">
    <source>
        <dbReference type="ARBA" id="ARBA00022722"/>
    </source>
</evidence>
<evidence type="ECO:0000256" key="9">
    <source>
        <dbReference type="ARBA" id="ARBA00023128"/>
    </source>
</evidence>
<dbReference type="OrthoDB" id="5152741at2759"/>
<evidence type="ECO:0000256" key="1">
    <source>
        <dbReference type="ARBA" id="ARBA00004173"/>
    </source>
</evidence>
<protein>
    <recommendedName>
        <fullName evidence="2">RNA-directed DNA polymerase</fullName>
        <ecNumber evidence="2">2.7.7.49</ecNumber>
    </recommendedName>
</protein>
<evidence type="ECO:0000256" key="6">
    <source>
        <dbReference type="ARBA" id="ARBA00022759"/>
    </source>
</evidence>
<evidence type="ECO:0000313" key="12">
    <source>
        <dbReference type="EMBL" id="KAH0965260.1"/>
    </source>
</evidence>
<organism evidence="12 13">
    <name type="scientific">Hirsutella rhossiliensis</name>
    <dbReference type="NCBI Taxonomy" id="111463"/>
    <lineage>
        <taxon>Eukaryota</taxon>
        <taxon>Fungi</taxon>
        <taxon>Dikarya</taxon>
        <taxon>Ascomycota</taxon>
        <taxon>Pezizomycotina</taxon>
        <taxon>Sordariomycetes</taxon>
        <taxon>Hypocreomycetidae</taxon>
        <taxon>Hypocreales</taxon>
        <taxon>Ophiocordycipitaceae</taxon>
        <taxon>Hirsutella</taxon>
    </lineage>
</organism>
<dbReference type="CDD" id="cd09274">
    <property type="entry name" value="RNase_HI_RT_Ty3"/>
    <property type="match status" value="1"/>
</dbReference>
<dbReference type="RefSeq" id="XP_044722773.1">
    <property type="nucleotide sequence ID" value="XM_044861747.1"/>
</dbReference>
<name>A0A9P8N1N9_9HYPO</name>
<dbReference type="GeneID" id="68352405"/>
<comment type="subcellular location">
    <subcellularLocation>
        <location evidence="1">Mitochondrion</location>
    </subcellularLocation>
</comment>
<evidence type="ECO:0000313" key="13">
    <source>
        <dbReference type="Proteomes" id="UP000824596"/>
    </source>
</evidence>
<feature type="domain" description="Reverse transcriptase" evidence="10">
    <location>
        <begin position="225"/>
        <end position="325"/>
    </location>
</feature>
<dbReference type="Gene3D" id="3.10.10.10">
    <property type="entry name" value="HIV Type 1 Reverse Transcriptase, subunit A, domain 1"/>
    <property type="match status" value="2"/>
</dbReference>
<dbReference type="EC" id="2.7.7.49" evidence="2"/>
<dbReference type="InterPro" id="IPR000477">
    <property type="entry name" value="RT_dom"/>
</dbReference>
<dbReference type="PANTHER" id="PTHR37984">
    <property type="entry name" value="PROTEIN CBG26694"/>
    <property type="match status" value="1"/>
</dbReference>
<dbReference type="InterPro" id="IPR050951">
    <property type="entry name" value="Retrovirus_Pol_polyprotein"/>
</dbReference>
<evidence type="ECO:0000256" key="3">
    <source>
        <dbReference type="ARBA" id="ARBA00022679"/>
    </source>
</evidence>
<evidence type="ECO:0000256" key="4">
    <source>
        <dbReference type="ARBA" id="ARBA00022695"/>
    </source>
</evidence>
<reference evidence="12" key="1">
    <citation type="submission" date="2021-09" db="EMBL/GenBank/DDBJ databases">
        <title>A high-quality genome of the endoparasitic fungus Hirsutella rhossiliensis with a comparison of Hirsutella genomes reveals transposable elements contributing to genome size variation.</title>
        <authorList>
            <person name="Lin R."/>
            <person name="Jiao Y."/>
            <person name="Sun X."/>
            <person name="Ling J."/>
            <person name="Xie B."/>
            <person name="Cheng X."/>
        </authorList>
    </citation>
    <scope>NUCLEOTIDE SEQUENCE</scope>
    <source>
        <strain evidence="12">HR02</strain>
    </source>
</reference>
<dbReference type="SUPFAM" id="SSF56672">
    <property type="entry name" value="DNA/RNA polymerases"/>
    <property type="match status" value="1"/>
</dbReference>
<dbReference type="Proteomes" id="UP000824596">
    <property type="component" value="Unassembled WGS sequence"/>
</dbReference>
<dbReference type="GO" id="GO:0016787">
    <property type="term" value="F:hydrolase activity"/>
    <property type="evidence" value="ECO:0007669"/>
    <property type="project" value="UniProtKB-KW"/>
</dbReference>
<dbReference type="GO" id="GO:0005739">
    <property type="term" value="C:mitochondrion"/>
    <property type="evidence" value="ECO:0007669"/>
    <property type="project" value="UniProtKB-SubCell"/>
</dbReference>
<evidence type="ECO:0000259" key="10">
    <source>
        <dbReference type="Pfam" id="PF00078"/>
    </source>
</evidence>
<dbReference type="EMBL" id="JAIZPD010000003">
    <property type="protein sequence ID" value="KAH0965260.1"/>
    <property type="molecule type" value="Genomic_DNA"/>
</dbReference>
<dbReference type="PANTHER" id="PTHR37984:SF5">
    <property type="entry name" value="PROTEIN NYNRIN-LIKE"/>
    <property type="match status" value="1"/>
</dbReference>
<keyword evidence="5" id="KW-0540">Nuclease</keyword>
<dbReference type="Gene3D" id="3.30.70.270">
    <property type="match status" value="2"/>
</dbReference>
<dbReference type="InterPro" id="IPR043502">
    <property type="entry name" value="DNA/RNA_pol_sf"/>
</dbReference>
<dbReference type="InterPro" id="IPR043128">
    <property type="entry name" value="Rev_trsase/Diguanyl_cyclase"/>
</dbReference>
<keyword evidence="3" id="KW-0808">Transferase</keyword>
<dbReference type="AlphaFoldDB" id="A0A9P8N1N9"/>
<evidence type="ECO:0000256" key="7">
    <source>
        <dbReference type="ARBA" id="ARBA00022801"/>
    </source>
</evidence>
<gene>
    <name evidence="12" type="ORF">HRG_03276</name>
</gene>
<dbReference type="CDD" id="cd01647">
    <property type="entry name" value="RT_LTR"/>
    <property type="match status" value="1"/>
</dbReference>
<proteinExistence type="predicted"/>
<keyword evidence="8 12" id="KW-0695">RNA-directed DNA polymerase</keyword>
<dbReference type="FunFam" id="3.30.70.270:FF:000003">
    <property type="entry name" value="Transposon Ty3-G Gag-Pol polyprotein"/>
    <property type="match status" value="1"/>
</dbReference>
<keyword evidence="6" id="KW-0255">Endonuclease</keyword>
<feature type="domain" description="Reverse transcriptase RNase H-like" evidence="11">
    <location>
        <begin position="395"/>
        <end position="494"/>
    </location>
</feature>
<keyword evidence="13" id="KW-1185">Reference proteome</keyword>